<dbReference type="PANTHER" id="PTHR30006">
    <property type="entry name" value="THIAMINE-BINDING PERIPLASMIC PROTEIN-RELATED"/>
    <property type="match status" value="1"/>
</dbReference>
<feature type="binding site" evidence="8">
    <location>
        <position position="220"/>
    </location>
    <ligand>
        <name>Fe cation</name>
        <dbReference type="ChEBI" id="CHEBI:24875"/>
    </ligand>
</feature>
<keyword evidence="5 9" id="KW-0732">Signal</keyword>
<feature type="binding site" evidence="8">
    <location>
        <position position="33"/>
    </location>
    <ligand>
        <name>Fe cation</name>
        <dbReference type="ChEBI" id="CHEBI:24875"/>
    </ligand>
</feature>
<keyword evidence="4 8" id="KW-0479">Metal-binding</keyword>
<dbReference type="PANTHER" id="PTHR30006:SF15">
    <property type="entry name" value="IRON-UTILIZATION PERIPLASMIC PROTEIN"/>
    <property type="match status" value="1"/>
</dbReference>
<dbReference type="Proteomes" id="UP000245708">
    <property type="component" value="Unassembled WGS sequence"/>
</dbReference>
<evidence type="ECO:0000256" key="3">
    <source>
        <dbReference type="ARBA" id="ARBA00022496"/>
    </source>
</evidence>
<comment type="similarity">
    <text evidence="1">Belongs to the bacterial solute-binding protein 1 family.</text>
</comment>
<keyword evidence="11" id="KW-1185">Reference proteome</keyword>
<sequence>MNRTLAALLGTAIAASALTAAQAQELNIYSSRHYDNDEILFQGFTDATGIAVNRIEGEADELIARMRAEGANSPADIFLTVDAGRIWLADQADLLQPVESDVLNARIPVHLRHPDGHWFGISQRARVIFYNRETVENPPLTYEDLADPQYAGMVCARSGSNIYNLSLMSSIIDANGEAAAREWAAAVRGNMARDPAGGDTDQIRAIVSGECDIALANSYYFLRALDGGVDGLSGSTDMIGWVHPNQSDRGTHVNVAAAGVAVNAPNRDEAVAFLEYLTTAEAQAFFANMNNEYAAVPGVGLAPNPASLGLFRSDDLNLAVLGENQPLAQTIFNEVGWE</sequence>
<dbReference type="InterPro" id="IPR026045">
    <property type="entry name" value="Ferric-bd"/>
</dbReference>
<dbReference type="Pfam" id="PF13343">
    <property type="entry name" value="SBP_bac_6"/>
    <property type="match status" value="1"/>
</dbReference>
<feature type="binding site" evidence="8">
    <location>
        <position position="219"/>
    </location>
    <ligand>
        <name>Fe cation</name>
        <dbReference type="ChEBI" id="CHEBI:24875"/>
    </ligand>
</feature>
<dbReference type="GO" id="GO:0006826">
    <property type="term" value="P:iron ion transport"/>
    <property type="evidence" value="ECO:0007669"/>
    <property type="project" value="UniProtKB-KW"/>
</dbReference>
<keyword evidence="3" id="KW-0410">Iron transport</keyword>
<dbReference type="AlphaFoldDB" id="A0A316GFQ9"/>
<comment type="caution">
    <text evidence="10">The sequence shown here is derived from an EMBL/GenBank/DDBJ whole genome shotgun (WGS) entry which is preliminary data.</text>
</comment>
<evidence type="ECO:0000256" key="2">
    <source>
        <dbReference type="ARBA" id="ARBA00022448"/>
    </source>
</evidence>
<proteinExistence type="inferred from homology"/>
<dbReference type="GO" id="GO:0030288">
    <property type="term" value="C:outer membrane-bounded periplasmic space"/>
    <property type="evidence" value="ECO:0007669"/>
    <property type="project" value="TreeGrafter"/>
</dbReference>
<name>A0A316GFQ9_9RHOB</name>
<keyword evidence="7" id="KW-0406">Ion transport</keyword>
<feature type="signal peptide" evidence="9">
    <location>
        <begin position="1"/>
        <end position="23"/>
    </location>
</feature>
<gene>
    <name evidence="10" type="ORF">C7455_106113</name>
</gene>
<protein>
    <submittedName>
        <fullName evidence="10">Iron(III) transport system substrate-binding protein</fullName>
    </submittedName>
</protein>
<evidence type="ECO:0000256" key="4">
    <source>
        <dbReference type="ARBA" id="ARBA00022723"/>
    </source>
</evidence>
<dbReference type="GO" id="GO:0055085">
    <property type="term" value="P:transmembrane transport"/>
    <property type="evidence" value="ECO:0007669"/>
    <property type="project" value="InterPro"/>
</dbReference>
<keyword evidence="6 8" id="KW-0408">Iron</keyword>
<evidence type="ECO:0000256" key="9">
    <source>
        <dbReference type="SAM" id="SignalP"/>
    </source>
</evidence>
<dbReference type="OrthoDB" id="9769567at2"/>
<evidence type="ECO:0000313" key="10">
    <source>
        <dbReference type="EMBL" id="PWK59827.1"/>
    </source>
</evidence>
<evidence type="ECO:0000256" key="8">
    <source>
        <dbReference type="PIRSR" id="PIRSR002825-1"/>
    </source>
</evidence>
<dbReference type="SUPFAM" id="SSF53850">
    <property type="entry name" value="Periplasmic binding protein-like II"/>
    <property type="match status" value="1"/>
</dbReference>
<dbReference type="InterPro" id="IPR006061">
    <property type="entry name" value="SBP_1_CS"/>
</dbReference>
<feature type="chain" id="PRO_5016336310" evidence="9">
    <location>
        <begin position="24"/>
        <end position="338"/>
    </location>
</feature>
<evidence type="ECO:0000256" key="1">
    <source>
        <dbReference type="ARBA" id="ARBA00008520"/>
    </source>
</evidence>
<dbReference type="PROSITE" id="PS01037">
    <property type="entry name" value="SBP_BACTERIAL_1"/>
    <property type="match status" value="1"/>
</dbReference>
<reference evidence="10 11" key="1">
    <citation type="submission" date="2018-05" db="EMBL/GenBank/DDBJ databases">
        <title>Genomic Encyclopedia of Type Strains, Phase IV (KMG-IV): sequencing the most valuable type-strain genomes for metagenomic binning, comparative biology and taxonomic classification.</title>
        <authorList>
            <person name="Goeker M."/>
        </authorList>
    </citation>
    <scope>NUCLEOTIDE SEQUENCE [LARGE SCALE GENOMIC DNA]</scope>
    <source>
        <strain evidence="10 11">DSM 16097</strain>
    </source>
</reference>
<dbReference type="EMBL" id="QGGW01000006">
    <property type="protein sequence ID" value="PWK59827.1"/>
    <property type="molecule type" value="Genomic_DNA"/>
</dbReference>
<dbReference type="RefSeq" id="WP_109668901.1">
    <property type="nucleotide sequence ID" value="NZ_QGGW01000006.1"/>
</dbReference>
<organism evidence="10 11">
    <name type="scientific">Roseicyclus mahoneyensis</name>
    <dbReference type="NCBI Taxonomy" id="164332"/>
    <lineage>
        <taxon>Bacteria</taxon>
        <taxon>Pseudomonadati</taxon>
        <taxon>Pseudomonadota</taxon>
        <taxon>Alphaproteobacteria</taxon>
        <taxon>Rhodobacterales</taxon>
        <taxon>Roseobacteraceae</taxon>
        <taxon>Roseicyclus</taxon>
    </lineage>
</organism>
<dbReference type="PIRSF" id="PIRSF002825">
    <property type="entry name" value="CfbpA"/>
    <property type="match status" value="1"/>
</dbReference>
<keyword evidence="2" id="KW-0813">Transport</keyword>
<evidence type="ECO:0000256" key="5">
    <source>
        <dbReference type="ARBA" id="ARBA00022729"/>
    </source>
</evidence>
<evidence type="ECO:0000256" key="7">
    <source>
        <dbReference type="ARBA" id="ARBA00023065"/>
    </source>
</evidence>
<dbReference type="GO" id="GO:0046872">
    <property type="term" value="F:metal ion binding"/>
    <property type="evidence" value="ECO:0007669"/>
    <property type="project" value="UniProtKB-KW"/>
</dbReference>
<evidence type="ECO:0000313" key="11">
    <source>
        <dbReference type="Proteomes" id="UP000245708"/>
    </source>
</evidence>
<evidence type="ECO:0000256" key="6">
    <source>
        <dbReference type="ARBA" id="ARBA00023004"/>
    </source>
</evidence>
<accession>A0A316GFQ9</accession>
<dbReference type="Gene3D" id="3.40.190.10">
    <property type="entry name" value="Periplasmic binding protein-like II"/>
    <property type="match status" value="2"/>
</dbReference>